<evidence type="ECO:0000259" key="6">
    <source>
        <dbReference type="PROSITE" id="PS50043"/>
    </source>
</evidence>
<keyword evidence="4" id="KW-0804">Transcription</keyword>
<gene>
    <name evidence="8" type="primary">lnrK_1</name>
    <name evidence="8" type="ORF">SPSIL_041470</name>
</gene>
<dbReference type="InterPro" id="IPR058245">
    <property type="entry name" value="NreC/VraR/RcsB-like_REC"/>
</dbReference>
<keyword evidence="3" id="KW-0238">DNA-binding</keyword>
<dbReference type="PANTHER" id="PTHR43214">
    <property type="entry name" value="TWO-COMPONENT RESPONSE REGULATOR"/>
    <property type="match status" value="1"/>
</dbReference>
<evidence type="ECO:0000313" key="8">
    <source>
        <dbReference type="EMBL" id="XFO67928.1"/>
    </source>
</evidence>
<evidence type="ECO:0000256" key="5">
    <source>
        <dbReference type="PROSITE-ProRule" id="PRU00169"/>
    </source>
</evidence>
<dbReference type="CDD" id="cd17535">
    <property type="entry name" value="REC_NarL-like"/>
    <property type="match status" value="1"/>
</dbReference>
<dbReference type="PROSITE" id="PS50043">
    <property type="entry name" value="HTH_LUXR_2"/>
    <property type="match status" value="1"/>
</dbReference>
<evidence type="ECO:0000256" key="2">
    <source>
        <dbReference type="ARBA" id="ARBA00023015"/>
    </source>
</evidence>
<organism evidence="8 9">
    <name type="scientific">Sporomusa silvacetica DSM 10669</name>
    <dbReference type="NCBI Taxonomy" id="1123289"/>
    <lineage>
        <taxon>Bacteria</taxon>
        <taxon>Bacillati</taxon>
        <taxon>Bacillota</taxon>
        <taxon>Negativicutes</taxon>
        <taxon>Selenomonadales</taxon>
        <taxon>Sporomusaceae</taxon>
        <taxon>Sporomusa</taxon>
    </lineage>
</organism>
<dbReference type="InterPro" id="IPR001789">
    <property type="entry name" value="Sig_transdc_resp-reg_receiver"/>
</dbReference>
<feature type="modified residue" description="4-aspartylphosphate" evidence="5">
    <location>
        <position position="53"/>
    </location>
</feature>
<dbReference type="SMART" id="SM00448">
    <property type="entry name" value="REC"/>
    <property type="match status" value="1"/>
</dbReference>
<accession>A0ABZ3IR38</accession>
<dbReference type="SMART" id="SM00421">
    <property type="entry name" value="HTH_LUXR"/>
    <property type="match status" value="1"/>
</dbReference>
<dbReference type="CDD" id="cd06170">
    <property type="entry name" value="LuxR_C_like"/>
    <property type="match status" value="1"/>
</dbReference>
<keyword evidence="9" id="KW-1185">Reference proteome</keyword>
<dbReference type="PRINTS" id="PR00038">
    <property type="entry name" value="HTHLUXR"/>
</dbReference>
<dbReference type="Pfam" id="PF00196">
    <property type="entry name" value="GerE"/>
    <property type="match status" value="1"/>
</dbReference>
<dbReference type="InterPro" id="IPR016032">
    <property type="entry name" value="Sig_transdc_resp-reg_C-effctor"/>
</dbReference>
<feature type="domain" description="HTH luxR-type" evidence="6">
    <location>
        <begin position="151"/>
        <end position="216"/>
    </location>
</feature>
<keyword evidence="2" id="KW-0805">Transcription regulation</keyword>
<feature type="domain" description="Response regulatory" evidence="7">
    <location>
        <begin position="3"/>
        <end position="118"/>
    </location>
</feature>
<reference evidence="8" key="1">
    <citation type="submission" date="2024-05" db="EMBL/GenBank/DDBJ databases">
        <title>Isolation and characterization of Sporomusa carbonis sp. nov., a carboxydotrophic hydrogenogen in the genus of Sporomusa isolated from a charcoal burning pile.</title>
        <authorList>
            <person name="Boeer T."/>
            <person name="Rosenbaum F."/>
            <person name="Eysell L."/>
            <person name="Mueller V."/>
            <person name="Daniel R."/>
            <person name="Poehlein A."/>
        </authorList>
    </citation>
    <scope>NUCLEOTIDE SEQUENCE [LARGE SCALE GENOMIC DNA]</scope>
    <source>
        <strain evidence="8">DSM 10669</strain>
    </source>
</reference>
<dbReference type="PROSITE" id="PS50110">
    <property type="entry name" value="RESPONSE_REGULATORY"/>
    <property type="match status" value="1"/>
</dbReference>
<keyword evidence="1 5" id="KW-0597">Phosphoprotein</keyword>
<evidence type="ECO:0000256" key="1">
    <source>
        <dbReference type="ARBA" id="ARBA00022553"/>
    </source>
</evidence>
<protein>
    <submittedName>
        <fullName evidence="8">Transcriptional regulatory protein LnrK</fullName>
    </submittedName>
</protein>
<dbReference type="SUPFAM" id="SSF52172">
    <property type="entry name" value="CheY-like"/>
    <property type="match status" value="1"/>
</dbReference>
<evidence type="ECO:0000256" key="4">
    <source>
        <dbReference type="ARBA" id="ARBA00023163"/>
    </source>
</evidence>
<evidence type="ECO:0000259" key="7">
    <source>
        <dbReference type="PROSITE" id="PS50110"/>
    </source>
</evidence>
<dbReference type="SUPFAM" id="SSF46894">
    <property type="entry name" value="C-terminal effector domain of the bipartite response regulators"/>
    <property type="match status" value="1"/>
</dbReference>
<dbReference type="Proteomes" id="UP000216752">
    <property type="component" value="Chromosome"/>
</dbReference>
<name>A0ABZ3IR38_9FIRM</name>
<evidence type="ECO:0000256" key="3">
    <source>
        <dbReference type="ARBA" id="ARBA00023125"/>
    </source>
</evidence>
<sequence length="224" mass="24437">MMKVLLVDDHSLFLSGLQGLLAASGITVVGTARDGSEAVEAVRKLQPDVVLMDIQMPGCDGLSATRLIKTEFPEIKIVILTMTDEDQLLFEAVKSGASGYMLKNLEAKPFLELLAGVARGETVFSPGLADRLLQEFVVDRDKKTDAGLTNGEKARKQLTLRQEEVLIHIARGLAYKQVAAVLNISENTVKYHLHEILERLHVETRAEAIAYAVQSNLTGANGKK</sequence>
<dbReference type="InterPro" id="IPR000792">
    <property type="entry name" value="Tscrpt_reg_LuxR_C"/>
</dbReference>
<proteinExistence type="predicted"/>
<dbReference type="InterPro" id="IPR039420">
    <property type="entry name" value="WalR-like"/>
</dbReference>
<evidence type="ECO:0000313" key="9">
    <source>
        <dbReference type="Proteomes" id="UP000216752"/>
    </source>
</evidence>
<dbReference type="InterPro" id="IPR011006">
    <property type="entry name" value="CheY-like_superfamily"/>
</dbReference>
<dbReference type="RefSeq" id="WP_211289587.1">
    <property type="nucleotide sequence ID" value="NZ_CP155573.1"/>
</dbReference>
<dbReference type="EMBL" id="CP155573">
    <property type="protein sequence ID" value="XFO67928.1"/>
    <property type="molecule type" value="Genomic_DNA"/>
</dbReference>
<dbReference type="Gene3D" id="3.40.50.2300">
    <property type="match status" value="1"/>
</dbReference>
<dbReference type="Pfam" id="PF00072">
    <property type="entry name" value="Response_reg"/>
    <property type="match status" value="1"/>
</dbReference>